<evidence type="ECO:0000256" key="2">
    <source>
        <dbReference type="ARBA" id="ARBA00001947"/>
    </source>
</evidence>
<keyword evidence="10" id="KW-0170">Cobalt</keyword>
<organism evidence="14 15">
    <name type="scientific">Haloechinothrix alba</name>
    <dbReference type="NCBI Taxonomy" id="664784"/>
    <lineage>
        <taxon>Bacteria</taxon>
        <taxon>Bacillati</taxon>
        <taxon>Actinomycetota</taxon>
        <taxon>Actinomycetes</taxon>
        <taxon>Pseudonocardiales</taxon>
        <taxon>Pseudonocardiaceae</taxon>
        <taxon>Haloechinothrix</taxon>
    </lineage>
</organism>
<comment type="similarity">
    <text evidence="4">Belongs to the peptidase M20A family.</text>
</comment>
<evidence type="ECO:0000256" key="4">
    <source>
        <dbReference type="ARBA" id="ARBA00006247"/>
    </source>
</evidence>
<evidence type="ECO:0000259" key="13">
    <source>
        <dbReference type="Pfam" id="PF07687"/>
    </source>
</evidence>
<dbReference type="InterPro" id="IPR010182">
    <property type="entry name" value="ArgE/DapE"/>
</dbReference>
<evidence type="ECO:0000256" key="9">
    <source>
        <dbReference type="ARBA" id="ARBA00022833"/>
    </source>
</evidence>
<evidence type="ECO:0000256" key="11">
    <source>
        <dbReference type="ARBA" id="ARBA00051301"/>
    </source>
</evidence>
<reference evidence="14 15" key="1">
    <citation type="submission" date="2017-06" db="EMBL/GenBank/DDBJ databases">
        <authorList>
            <person name="Kim H.J."/>
            <person name="Triplett B.A."/>
        </authorList>
    </citation>
    <scope>NUCLEOTIDE SEQUENCE [LARGE SCALE GENOMIC DNA]</scope>
    <source>
        <strain evidence="14 15">DSM 45207</strain>
    </source>
</reference>
<dbReference type="InterPro" id="IPR011650">
    <property type="entry name" value="Peptidase_M20_dimer"/>
</dbReference>
<keyword evidence="15" id="KW-1185">Reference proteome</keyword>
<dbReference type="PANTHER" id="PTHR43808">
    <property type="entry name" value="ACETYLORNITHINE DEACETYLASE"/>
    <property type="match status" value="1"/>
</dbReference>
<dbReference type="GO" id="GO:0009014">
    <property type="term" value="F:succinyl-diaminopimelate desuccinylase activity"/>
    <property type="evidence" value="ECO:0007669"/>
    <property type="project" value="UniProtKB-EC"/>
</dbReference>
<accession>A0A238ZZK6</accession>
<dbReference type="GO" id="GO:0046872">
    <property type="term" value="F:metal ion binding"/>
    <property type="evidence" value="ECO:0007669"/>
    <property type="project" value="UniProtKB-KW"/>
</dbReference>
<dbReference type="SUPFAM" id="SSF55031">
    <property type="entry name" value="Bacterial exopeptidase dimerisation domain"/>
    <property type="match status" value="1"/>
</dbReference>
<dbReference type="Pfam" id="PF07687">
    <property type="entry name" value="M20_dimer"/>
    <property type="match status" value="1"/>
</dbReference>
<feature type="domain" description="Peptidase M20 dimerisation" evidence="13">
    <location>
        <begin position="200"/>
        <end position="303"/>
    </location>
</feature>
<dbReference type="Gene3D" id="3.30.70.360">
    <property type="match status" value="1"/>
</dbReference>
<sequence length="405" mass="42483">MSSSSRWPRSDSGSGSAGAEVAARATVSEARLVELTRAMIQRDTTNPPGDESPVVGLLTEVMAELGCQTEHFESEPRRASVLASAGDRDGSRPVLLINGHIDVVPARPQEWSVPPFAGVVKDGRVIGRGACDMKGGIAAAIEGLRACRDAGVRPAADIVFHLVADEETGGQHGTAALLRAGRIQADACVVPEPNELSIGVAERGALLAEIEVFGRAGHGSDPAAVRSAVYDAAAITRALHCADFGDPEHPMLGRPTCNVGVIRGGTAPNIVASQCDLSIDRRTLPGQTSSQVLDSVRDVIDSLGDIDYRMTPTVFVSGSEIATDHPFVSYLLDACGRAAATEVRGSMLSTDARFMRNDLRIPTVVYGPGSMRHAHTADESVGVDELCTAARAFATIFATFDGQSM</sequence>
<comment type="cofactor">
    <cofactor evidence="2">
        <name>Zn(2+)</name>
        <dbReference type="ChEBI" id="CHEBI:29105"/>
    </cofactor>
</comment>
<keyword evidence="9" id="KW-0862">Zinc</keyword>
<feature type="region of interest" description="Disordered" evidence="12">
    <location>
        <begin position="1"/>
        <end position="23"/>
    </location>
</feature>
<keyword evidence="7" id="KW-0479">Metal-binding</keyword>
<dbReference type="CDD" id="cd08659">
    <property type="entry name" value="M20_ArgE_DapE-like"/>
    <property type="match status" value="1"/>
</dbReference>
<dbReference type="InterPro" id="IPR050072">
    <property type="entry name" value="Peptidase_M20A"/>
</dbReference>
<evidence type="ECO:0000256" key="5">
    <source>
        <dbReference type="ARBA" id="ARBA00011921"/>
    </source>
</evidence>
<dbReference type="AlphaFoldDB" id="A0A238ZZK6"/>
<proteinExistence type="inferred from homology"/>
<evidence type="ECO:0000256" key="7">
    <source>
        <dbReference type="ARBA" id="ARBA00022723"/>
    </source>
</evidence>
<protein>
    <recommendedName>
        <fullName evidence="6">Probable succinyl-diaminopimelate desuccinylase</fullName>
        <ecNumber evidence="5">3.5.1.18</ecNumber>
    </recommendedName>
</protein>
<evidence type="ECO:0000313" key="15">
    <source>
        <dbReference type="Proteomes" id="UP000198348"/>
    </source>
</evidence>
<evidence type="ECO:0000256" key="8">
    <source>
        <dbReference type="ARBA" id="ARBA00022801"/>
    </source>
</evidence>
<dbReference type="InterPro" id="IPR001261">
    <property type="entry name" value="ArgE/DapE_CS"/>
</dbReference>
<dbReference type="SUPFAM" id="SSF53187">
    <property type="entry name" value="Zn-dependent exopeptidases"/>
    <property type="match status" value="1"/>
</dbReference>
<dbReference type="InterPro" id="IPR036264">
    <property type="entry name" value="Bact_exopeptidase_dim_dom"/>
</dbReference>
<comment type="cofactor">
    <cofactor evidence="1">
        <name>Co(2+)</name>
        <dbReference type="ChEBI" id="CHEBI:48828"/>
    </cofactor>
</comment>
<comment type="catalytic activity">
    <reaction evidence="11">
        <text>N-succinyl-(2S,6S)-2,6-diaminopimelate + H2O = (2S,6S)-2,6-diaminopimelate + succinate</text>
        <dbReference type="Rhea" id="RHEA:22608"/>
        <dbReference type="ChEBI" id="CHEBI:15377"/>
        <dbReference type="ChEBI" id="CHEBI:30031"/>
        <dbReference type="ChEBI" id="CHEBI:57609"/>
        <dbReference type="ChEBI" id="CHEBI:58087"/>
        <dbReference type="EC" id="3.5.1.18"/>
    </reaction>
</comment>
<dbReference type="PANTHER" id="PTHR43808:SF32">
    <property type="entry name" value="ARGE_DAPE-RELATED DEACYLASE"/>
    <property type="match status" value="1"/>
</dbReference>
<dbReference type="GO" id="GO:0009089">
    <property type="term" value="P:lysine biosynthetic process via diaminopimelate"/>
    <property type="evidence" value="ECO:0007669"/>
    <property type="project" value="UniProtKB-UniPathway"/>
</dbReference>
<dbReference type="UniPathway" id="UPA00034">
    <property type="reaction ID" value="UER00021"/>
</dbReference>
<evidence type="ECO:0000256" key="10">
    <source>
        <dbReference type="ARBA" id="ARBA00023285"/>
    </source>
</evidence>
<evidence type="ECO:0000313" key="14">
    <source>
        <dbReference type="EMBL" id="SNR88827.1"/>
    </source>
</evidence>
<evidence type="ECO:0000256" key="12">
    <source>
        <dbReference type="SAM" id="MobiDB-lite"/>
    </source>
</evidence>
<evidence type="ECO:0000256" key="1">
    <source>
        <dbReference type="ARBA" id="ARBA00001941"/>
    </source>
</evidence>
<dbReference type="Proteomes" id="UP000198348">
    <property type="component" value="Unassembled WGS sequence"/>
</dbReference>
<dbReference type="NCBIfam" id="TIGR01910">
    <property type="entry name" value="DapE-ArgE"/>
    <property type="match status" value="1"/>
</dbReference>
<dbReference type="EC" id="3.5.1.18" evidence="5"/>
<dbReference type="PROSITE" id="PS00758">
    <property type="entry name" value="ARGE_DAPE_CPG2_1"/>
    <property type="match status" value="1"/>
</dbReference>
<dbReference type="Pfam" id="PF01546">
    <property type="entry name" value="Peptidase_M20"/>
    <property type="match status" value="1"/>
</dbReference>
<dbReference type="InterPro" id="IPR002933">
    <property type="entry name" value="Peptidase_M20"/>
</dbReference>
<evidence type="ECO:0000256" key="3">
    <source>
        <dbReference type="ARBA" id="ARBA00005130"/>
    </source>
</evidence>
<keyword evidence="8" id="KW-0378">Hydrolase</keyword>
<evidence type="ECO:0000256" key="6">
    <source>
        <dbReference type="ARBA" id="ARBA00016853"/>
    </source>
</evidence>
<name>A0A238ZZK6_9PSEU</name>
<dbReference type="Gene3D" id="3.40.630.10">
    <property type="entry name" value="Zn peptidases"/>
    <property type="match status" value="2"/>
</dbReference>
<comment type="pathway">
    <text evidence="3">Amino-acid biosynthesis; L-lysine biosynthesis via DAP pathway; LL-2,6-diaminopimelate from (S)-tetrahydrodipicolinate (succinylase route): step 3/3.</text>
</comment>
<dbReference type="EMBL" id="FZNW01000028">
    <property type="protein sequence ID" value="SNR88827.1"/>
    <property type="molecule type" value="Genomic_DNA"/>
</dbReference>
<gene>
    <name evidence="14" type="ORF">SAMN06265360_12814</name>
</gene>